<evidence type="ECO:0000313" key="2">
    <source>
        <dbReference type="Proteomes" id="UP001140513"/>
    </source>
</evidence>
<dbReference type="GeneID" id="80910214"/>
<comment type="caution">
    <text evidence="1">The sequence shown here is derived from an EMBL/GenBank/DDBJ whole genome shotgun (WGS) entry which is preliminary data.</text>
</comment>
<gene>
    <name evidence="1" type="ORF">N0V89_006684</name>
</gene>
<dbReference type="EMBL" id="JAPEUX010000005">
    <property type="protein sequence ID" value="KAJ4351344.1"/>
    <property type="molecule type" value="Genomic_DNA"/>
</dbReference>
<dbReference type="Proteomes" id="UP001140513">
    <property type="component" value="Unassembled WGS sequence"/>
</dbReference>
<accession>A0A9W8XI28</accession>
<dbReference type="AlphaFoldDB" id="A0A9W8XI28"/>
<keyword evidence="2" id="KW-1185">Reference proteome</keyword>
<proteinExistence type="predicted"/>
<dbReference type="RefSeq" id="XP_056069700.1">
    <property type="nucleotide sequence ID" value="XM_056215453.1"/>
</dbReference>
<sequence length="136" mass="15249">MSDTQDSQNSHETSSSGTQEPTELYIFTFVPPTELIPGVKCIKTIRQFAIDVTAPTAQALATEWMRLLKEKHGWEMETETETPVTGALGYKRIQLTRRFHGFRRQVGSLRLQIAALVDPEKGKELVEEIEVSGTGE</sequence>
<evidence type="ECO:0000313" key="1">
    <source>
        <dbReference type="EMBL" id="KAJ4351344.1"/>
    </source>
</evidence>
<name>A0A9W8XI28_9PLEO</name>
<organism evidence="1 2">
    <name type="scientific">Didymosphaeria variabile</name>
    <dbReference type="NCBI Taxonomy" id="1932322"/>
    <lineage>
        <taxon>Eukaryota</taxon>
        <taxon>Fungi</taxon>
        <taxon>Dikarya</taxon>
        <taxon>Ascomycota</taxon>
        <taxon>Pezizomycotina</taxon>
        <taxon>Dothideomycetes</taxon>
        <taxon>Pleosporomycetidae</taxon>
        <taxon>Pleosporales</taxon>
        <taxon>Massarineae</taxon>
        <taxon>Didymosphaeriaceae</taxon>
        <taxon>Didymosphaeria</taxon>
    </lineage>
</organism>
<protein>
    <submittedName>
        <fullName evidence="1">Uncharacterized protein</fullName>
    </submittedName>
</protein>
<reference evidence="1" key="1">
    <citation type="submission" date="2022-10" db="EMBL/GenBank/DDBJ databases">
        <title>Tapping the CABI collections for fungal endophytes: first genome assemblies for Collariella, Neodidymelliopsis, Ascochyta clinopodiicola, Didymella pomorum, Didymosphaeria variabile, Neocosmospora piperis and Neocucurbitaria cava.</title>
        <authorList>
            <person name="Hill R."/>
        </authorList>
    </citation>
    <scope>NUCLEOTIDE SEQUENCE</scope>
    <source>
        <strain evidence="1">IMI 356815</strain>
    </source>
</reference>